<dbReference type="InterPro" id="IPR050333">
    <property type="entry name" value="SLRP"/>
</dbReference>
<evidence type="ECO:0000256" key="4">
    <source>
        <dbReference type="SAM" id="Phobius"/>
    </source>
</evidence>
<feature type="region of interest" description="Disordered" evidence="3">
    <location>
        <begin position="605"/>
        <end position="635"/>
    </location>
</feature>
<gene>
    <name evidence="6" type="ORF">PLBR_LOCUS8132</name>
</gene>
<dbReference type="SMART" id="SM00369">
    <property type="entry name" value="LRR_TYP"/>
    <property type="match status" value="10"/>
</dbReference>
<dbReference type="Proteomes" id="UP000290189">
    <property type="component" value="Unassembled WGS sequence"/>
</dbReference>
<keyword evidence="4" id="KW-1133">Transmembrane helix</keyword>
<evidence type="ECO:0000313" key="6">
    <source>
        <dbReference type="EMBL" id="SPR00917.1"/>
    </source>
</evidence>
<evidence type="ECO:0000256" key="1">
    <source>
        <dbReference type="ARBA" id="ARBA00022614"/>
    </source>
</evidence>
<dbReference type="InterPro" id="IPR003591">
    <property type="entry name" value="Leu-rich_rpt_typical-subtyp"/>
</dbReference>
<geneLocation type="mitochondrion" evidence="6"/>
<proteinExistence type="predicted"/>
<keyword evidence="1" id="KW-0433">Leucine-rich repeat</keyword>
<dbReference type="PROSITE" id="PS51450">
    <property type="entry name" value="LRR"/>
    <property type="match status" value="2"/>
</dbReference>
<name>A0A3P3YL53_PLABS</name>
<dbReference type="EMBL" id="OVEO01000015">
    <property type="protein sequence ID" value="SPR00917.1"/>
    <property type="molecule type" value="Genomic_DNA"/>
</dbReference>
<dbReference type="Pfam" id="PF13855">
    <property type="entry name" value="LRR_8"/>
    <property type="match status" value="3"/>
</dbReference>
<evidence type="ECO:0000256" key="3">
    <source>
        <dbReference type="SAM" id="MobiDB-lite"/>
    </source>
</evidence>
<feature type="chain" id="PRO_5018205120" description="LRRNT domain-containing protein" evidence="5">
    <location>
        <begin position="27"/>
        <end position="635"/>
    </location>
</feature>
<feature type="transmembrane region" description="Helical" evidence="4">
    <location>
        <begin position="506"/>
        <end position="526"/>
    </location>
</feature>
<feature type="signal peptide" evidence="5">
    <location>
        <begin position="1"/>
        <end position="26"/>
    </location>
</feature>
<protein>
    <recommendedName>
        <fullName evidence="8">LRRNT domain-containing protein</fullName>
    </recommendedName>
</protein>
<dbReference type="AlphaFoldDB" id="A0A3P3YL53"/>
<dbReference type="SUPFAM" id="SSF52058">
    <property type="entry name" value="L domain-like"/>
    <property type="match status" value="1"/>
</dbReference>
<evidence type="ECO:0000256" key="2">
    <source>
        <dbReference type="ARBA" id="ARBA00022737"/>
    </source>
</evidence>
<reference evidence="6 7" key="1">
    <citation type="submission" date="2018-03" db="EMBL/GenBank/DDBJ databases">
        <authorList>
            <person name="Fogelqvist J."/>
        </authorList>
    </citation>
    <scope>NUCLEOTIDE SEQUENCE [LARGE SCALE GENOMIC DNA]</scope>
</reference>
<organism evidence="6 7">
    <name type="scientific">Plasmodiophora brassicae</name>
    <name type="common">Clubroot disease agent</name>
    <dbReference type="NCBI Taxonomy" id="37360"/>
    <lineage>
        <taxon>Eukaryota</taxon>
        <taxon>Sar</taxon>
        <taxon>Rhizaria</taxon>
        <taxon>Endomyxa</taxon>
        <taxon>Phytomyxea</taxon>
        <taxon>Plasmodiophorida</taxon>
        <taxon>Plasmodiophoridae</taxon>
        <taxon>Plasmodiophora</taxon>
    </lineage>
</organism>
<keyword evidence="6" id="KW-0496">Mitochondrion</keyword>
<evidence type="ECO:0008006" key="8">
    <source>
        <dbReference type="Google" id="ProtNLM"/>
    </source>
</evidence>
<dbReference type="InterPro" id="IPR001611">
    <property type="entry name" value="Leu-rich_rpt"/>
</dbReference>
<accession>A0A3P3YL53</accession>
<evidence type="ECO:0000313" key="7">
    <source>
        <dbReference type="Proteomes" id="UP000290189"/>
    </source>
</evidence>
<keyword evidence="5" id="KW-0732">Signal</keyword>
<dbReference type="PANTHER" id="PTHR45712:SF1">
    <property type="entry name" value="NEPHROCAN"/>
    <property type="match status" value="1"/>
</dbReference>
<dbReference type="PANTHER" id="PTHR45712">
    <property type="entry name" value="AGAP008170-PA"/>
    <property type="match status" value="1"/>
</dbReference>
<sequence length="635" mass="67147">MTRGGLRATGVALVLHLGMMVAIVGPARPSASVCNFRCICDWYQGACIPPNLNVTSRTVTGGVNASWFAGVPSLTTYTALYMDGNKITGVDAGSFDALTALQTLSLANCLISALPSAVFQNTNALSYLNVAANRITSLPPGVFSALPLLTYLDLARNAITSPITAATFSSNPRLNFLDIGSNRITSIASDAFNQLTVLQTLSLQANPLTTLPSFVSNLQLQSLNLGSTSVTNVPSLNPDAFATLSALTALYLDNNRLASLSPTQFQNNAMLQTLGIQRNLLGQIPSGLFTSLTALNTLSMFSCSLTILDADMAFSTLTALAALDISNNKLSVMPSSLFLRNTLLTFLDIAHNGLAILDPNLLSPLSLLTTLKMHTLPVPSVPPSFFASQTRLASLEIFNLPFVSTLDTNLFRPLVSARYVDISKQLPLLSCVPRPPPAASVMYLTGGLPVAVNGQPAFPSIVRAINVQPFFASTVARAVATVPAFDADENVLGALTTTPSTWLHDVIVFAAVSAILIIVTLLLVIAAGQICSKRLTVGQPTTAPTFAQPLPAANAVLDQSVASLTTSGDFVLPANNSYAPVPVATMPSYSTDSFMTLPFDPRTAPAPGLFPSRPVGSRDQAYKNREPYFYGTRPQ</sequence>
<dbReference type="InterPro" id="IPR032675">
    <property type="entry name" value="LRR_dom_sf"/>
</dbReference>
<keyword evidence="4" id="KW-0472">Membrane</keyword>
<evidence type="ECO:0000256" key="5">
    <source>
        <dbReference type="SAM" id="SignalP"/>
    </source>
</evidence>
<dbReference type="SMART" id="SM00364">
    <property type="entry name" value="LRR_BAC"/>
    <property type="match status" value="4"/>
</dbReference>
<dbReference type="Gene3D" id="3.80.10.10">
    <property type="entry name" value="Ribonuclease Inhibitor"/>
    <property type="match status" value="2"/>
</dbReference>
<keyword evidence="4" id="KW-0812">Transmembrane</keyword>
<keyword evidence="2" id="KW-0677">Repeat</keyword>